<dbReference type="OrthoDB" id="784053at2759"/>
<dbReference type="STRING" id="33114.A0A2G2WX64"/>
<gene>
    <name evidence="13" type="ORF">CQW23_09581</name>
</gene>
<dbReference type="InterPro" id="IPR022546">
    <property type="entry name" value="Uncharacterised_Ycf68"/>
</dbReference>
<keyword evidence="7" id="KW-0150">Chloroplast</keyword>
<dbReference type="InterPro" id="IPR036394">
    <property type="entry name" value="Ribosomal_uL22_sf"/>
</dbReference>
<dbReference type="GO" id="GO:0003735">
    <property type="term" value="F:structural constituent of ribosome"/>
    <property type="evidence" value="ECO:0007669"/>
    <property type="project" value="InterPro"/>
</dbReference>
<dbReference type="PANTHER" id="PTHR13501:SF10">
    <property type="entry name" value="LARGE RIBOSOMAL SUBUNIT PROTEIN UL22M"/>
    <property type="match status" value="1"/>
</dbReference>
<comment type="function">
    <text evidence="1">The globular domain of the protein is located near the polypeptide exit tunnel on the outside of the subunit, while an extended beta-hairpin is found that lines the wall of the exit tunnel in the center of the 70S ribosome.</text>
</comment>
<evidence type="ECO:0000256" key="9">
    <source>
        <dbReference type="ARBA" id="ARBA00022980"/>
    </source>
</evidence>
<dbReference type="AlphaFoldDB" id="A0A2G2WX64"/>
<evidence type="ECO:0000313" key="13">
    <source>
        <dbReference type="EMBL" id="PHT49834.1"/>
    </source>
</evidence>
<evidence type="ECO:0000256" key="5">
    <source>
        <dbReference type="ARBA" id="ARBA00009451"/>
    </source>
</evidence>
<dbReference type="Proteomes" id="UP000224567">
    <property type="component" value="Unassembled WGS sequence"/>
</dbReference>
<comment type="subcellular location">
    <subcellularLocation>
        <location evidence="3">Plastid</location>
        <location evidence="3">Chloroplast</location>
    </subcellularLocation>
</comment>
<comment type="similarity">
    <text evidence="4">Belongs to the ycf68 family.</text>
</comment>
<keyword evidence="9 11" id="KW-0689">Ribosomal protein</keyword>
<dbReference type="EMBL" id="MLFT02000004">
    <property type="protein sequence ID" value="PHT49834.1"/>
    <property type="molecule type" value="Genomic_DNA"/>
</dbReference>
<dbReference type="Gene3D" id="3.90.470.10">
    <property type="entry name" value="Ribosomal protein L22/L17"/>
    <property type="match status" value="1"/>
</dbReference>
<dbReference type="SUPFAM" id="SSF54843">
    <property type="entry name" value="Ribosomal protein L22"/>
    <property type="match status" value="1"/>
</dbReference>
<evidence type="ECO:0000256" key="8">
    <source>
        <dbReference type="ARBA" id="ARBA00022640"/>
    </source>
</evidence>
<evidence type="ECO:0000256" key="12">
    <source>
        <dbReference type="SAM" id="MobiDB-lite"/>
    </source>
</evidence>
<evidence type="ECO:0000256" key="2">
    <source>
        <dbReference type="ARBA" id="ARBA00003611"/>
    </source>
</evidence>
<organism evidence="13 14">
    <name type="scientific">Capsicum baccatum</name>
    <name type="common">Peruvian pepper</name>
    <dbReference type="NCBI Taxonomy" id="33114"/>
    <lineage>
        <taxon>Eukaryota</taxon>
        <taxon>Viridiplantae</taxon>
        <taxon>Streptophyta</taxon>
        <taxon>Embryophyta</taxon>
        <taxon>Tracheophyta</taxon>
        <taxon>Spermatophyta</taxon>
        <taxon>Magnoliopsida</taxon>
        <taxon>eudicotyledons</taxon>
        <taxon>Gunneridae</taxon>
        <taxon>Pentapetalae</taxon>
        <taxon>asterids</taxon>
        <taxon>lamiids</taxon>
        <taxon>Solanales</taxon>
        <taxon>Solanaceae</taxon>
        <taxon>Solanoideae</taxon>
        <taxon>Capsiceae</taxon>
        <taxon>Capsicum</taxon>
    </lineage>
</organism>
<protein>
    <recommendedName>
        <fullName evidence="6">Uncharacterized protein ycf68</fullName>
    </recommendedName>
</protein>
<dbReference type="GO" id="GO:0006412">
    <property type="term" value="P:translation"/>
    <property type="evidence" value="ECO:0007669"/>
    <property type="project" value="InterPro"/>
</dbReference>
<evidence type="ECO:0000256" key="1">
    <source>
        <dbReference type="ARBA" id="ARBA00003478"/>
    </source>
</evidence>
<reference evidence="13 14" key="1">
    <citation type="journal article" date="2017" name="Genome Biol.">
        <title>New reference genome sequences of hot pepper reveal the massive evolution of plant disease-resistance genes by retroduplication.</title>
        <authorList>
            <person name="Kim S."/>
            <person name="Park J."/>
            <person name="Yeom S.I."/>
            <person name="Kim Y.M."/>
            <person name="Seo E."/>
            <person name="Kim K.T."/>
            <person name="Kim M.S."/>
            <person name="Lee J.M."/>
            <person name="Cheong K."/>
            <person name="Shin H.S."/>
            <person name="Kim S.B."/>
            <person name="Han K."/>
            <person name="Lee J."/>
            <person name="Park M."/>
            <person name="Lee H.A."/>
            <person name="Lee H.Y."/>
            <person name="Lee Y."/>
            <person name="Oh S."/>
            <person name="Lee J.H."/>
            <person name="Choi E."/>
            <person name="Choi E."/>
            <person name="Lee S.E."/>
            <person name="Jeon J."/>
            <person name="Kim H."/>
            <person name="Choi G."/>
            <person name="Song H."/>
            <person name="Lee J."/>
            <person name="Lee S.C."/>
            <person name="Kwon J.K."/>
            <person name="Lee H.Y."/>
            <person name="Koo N."/>
            <person name="Hong Y."/>
            <person name="Kim R.W."/>
            <person name="Kang W.H."/>
            <person name="Huh J.H."/>
            <person name="Kang B.C."/>
            <person name="Yang T.J."/>
            <person name="Lee Y.H."/>
            <person name="Bennetzen J.L."/>
            <person name="Choi D."/>
        </authorList>
    </citation>
    <scope>NUCLEOTIDE SEQUENCE [LARGE SCALE GENOMIC DNA]</scope>
    <source>
        <strain evidence="14">cv. PBC81</strain>
    </source>
</reference>
<comment type="caution">
    <text evidence="13">The sequence shown here is derived from an EMBL/GenBank/DDBJ whole genome shotgun (WGS) entry which is preliminary data.</text>
</comment>
<name>A0A2G2WX64_CAPBA</name>
<evidence type="ECO:0000256" key="3">
    <source>
        <dbReference type="ARBA" id="ARBA00004229"/>
    </source>
</evidence>
<evidence type="ECO:0000256" key="10">
    <source>
        <dbReference type="ARBA" id="ARBA00023274"/>
    </source>
</evidence>
<evidence type="ECO:0000256" key="6">
    <source>
        <dbReference type="ARBA" id="ARBA00021456"/>
    </source>
</evidence>
<evidence type="ECO:0000256" key="4">
    <source>
        <dbReference type="ARBA" id="ARBA00007638"/>
    </source>
</evidence>
<reference evidence="14" key="2">
    <citation type="journal article" date="2017" name="J. Anim. Genet.">
        <title>Multiple reference genome sequences of hot pepper reveal the massive evolution of plant disease resistance genes by retroduplication.</title>
        <authorList>
            <person name="Kim S."/>
            <person name="Park J."/>
            <person name="Yeom S.-I."/>
            <person name="Kim Y.-M."/>
            <person name="Seo E."/>
            <person name="Kim K.-T."/>
            <person name="Kim M.-S."/>
            <person name="Lee J.M."/>
            <person name="Cheong K."/>
            <person name="Shin H.-S."/>
            <person name="Kim S.-B."/>
            <person name="Han K."/>
            <person name="Lee J."/>
            <person name="Park M."/>
            <person name="Lee H.-A."/>
            <person name="Lee H.-Y."/>
            <person name="Lee Y."/>
            <person name="Oh S."/>
            <person name="Lee J.H."/>
            <person name="Choi E."/>
            <person name="Choi E."/>
            <person name="Lee S.E."/>
            <person name="Jeon J."/>
            <person name="Kim H."/>
            <person name="Choi G."/>
            <person name="Song H."/>
            <person name="Lee J."/>
            <person name="Lee S.-C."/>
            <person name="Kwon J.-K."/>
            <person name="Lee H.-Y."/>
            <person name="Koo N."/>
            <person name="Hong Y."/>
            <person name="Kim R.W."/>
            <person name="Kang W.-H."/>
            <person name="Huh J.H."/>
            <person name="Kang B.-C."/>
            <person name="Yang T.-J."/>
            <person name="Lee Y.-H."/>
            <person name="Bennetzen J.L."/>
            <person name="Choi D."/>
        </authorList>
    </citation>
    <scope>NUCLEOTIDE SEQUENCE [LARGE SCALE GENOMIC DNA]</scope>
    <source>
        <strain evidence="14">cv. PBC81</strain>
    </source>
</reference>
<dbReference type="InterPro" id="IPR047867">
    <property type="entry name" value="Ribosomal_uL22_bac/org-type"/>
</dbReference>
<keyword evidence="14" id="KW-1185">Reference proteome</keyword>
<dbReference type="GO" id="GO:0009507">
    <property type="term" value="C:chloroplast"/>
    <property type="evidence" value="ECO:0007669"/>
    <property type="project" value="UniProtKB-SubCell"/>
</dbReference>
<dbReference type="Pfam" id="PF00237">
    <property type="entry name" value="Ribosomal_L22"/>
    <property type="match status" value="1"/>
</dbReference>
<comment type="function">
    <text evidence="2">This protein binds specifically to 23S rRNA.</text>
</comment>
<comment type="similarity">
    <text evidence="5 11">Belongs to the universal ribosomal protein uL22 family.</text>
</comment>
<sequence>MSADKARRVIDQISGRSYEETLMILELKPYRACYSILKLVYSATENASYNIGSSKTNLVISKAEVNGEKGDFGKADTGGAWLSSDRVVRLPVISRRKMRMMSSHHAPYALGDTHAIMARTKGRNPARDVSALSHMDSLMCSSVPDLRCGSSKAHYHGVLLLFESEFETKLLLKRIDGAIWVRYNVDPTFDSLVGSGRSEEDHHSSSLLENPYIPY</sequence>
<keyword evidence="8" id="KW-0934">Plastid</keyword>
<dbReference type="Pfam" id="PF10839">
    <property type="entry name" value="DUF2647"/>
    <property type="match status" value="1"/>
</dbReference>
<accession>A0A2G2WX64</accession>
<evidence type="ECO:0000256" key="11">
    <source>
        <dbReference type="RuleBase" id="RU004005"/>
    </source>
</evidence>
<feature type="region of interest" description="Disordered" evidence="12">
    <location>
        <begin position="194"/>
        <end position="215"/>
    </location>
</feature>
<evidence type="ECO:0000313" key="14">
    <source>
        <dbReference type="Proteomes" id="UP000224567"/>
    </source>
</evidence>
<keyword evidence="10 11" id="KW-0687">Ribonucleoprotein</keyword>
<dbReference type="PANTHER" id="PTHR13501">
    <property type="entry name" value="CHLOROPLAST 50S RIBOSOMAL PROTEIN L22-RELATED"/>
    <property type="match status" value="1"/>
</dbReference>
<dbReference type="GO" id="GO:0015934">
    <property type="term" value="C:large ribosomal subunit"/>
    <property type="evidence" value="ECO:0007669"/>
    <property type="project" value="InterPro"/>
</dbReference>
<proteinExistence type="inferred from homology"/>
<evidence type="ECO:0000256" key="7">
    <source>
        <dbReference type="ARBA" id="ARBA00022528"/>
    </source>
</evidence>
<dbReference type="InterPro" id="IPR001063">
    <property type="entry name" value="Ribosomal_uL22"/>
</dbReference>